<organism evidence="1 2">
    <name type="scientific">Geomicrobium halophilum</name>
    <dbReference type="NCBI Taxonomy" id="549000"/>
    <lineage>
        <taxon>Bacteria</taxon>
        <taxon>Bacillati</taxon>
        <taxon>Bacillota</taxon>
        <taxon>Bacilli</taxon>
        <taxon>Bacillales</taxon>
        <taxon>Geomicrobium</taxon>
    </lineage>
</organism>
<gene>
    <name evidence="1" type="ORF">HNR44_001513</name>
</gene>
<dbReference type="RefSeq" id="WP_184403431.1">
    <property type="nucleotide sequence ID" value="NZ_JACHHJ010000001.1"/>
</dbReference>
<evidence type="ECO:0000313" key="1">
    <source>
        <dbReference type="EMBL" id="MBB6449564.1"/>
    </source>
</evidence>
<name>A0A841PP37_9BACL</name>
<dbReference type="EMBL" id="JACHHJ010000001">
    <property type="protein sequence ID" value="MBB6449564.1"/>
    <property type="molecule type" value="Genomic_DNA"/>
</dbReference>
<evidence type="ECO:0000313" key="2">
    <source>
        <dbReference type="Proteomes" id="UP000568839"/>
    </source>
</evidence>
<sequence length="97" mass="10873">MSWDDFVFGNRCGHQHGCKFDRKDDKKKDDNDECDCHSLFKNISKGTPVVVFLKGGNCVKGDFVDIRGDLVDLALCYDHKVKVITICCDDISAVSID</sequence>
<dbReference type="Proteomes" id="UP000568839">
    <property type="component" value="Unassembled WGS sequence"/>
</dbReference>
<proteinExistence type="predicted"/>
<reference evidence="1 2" key="1">
    <citation type="submission" date="2020-08" db="EMBL/GenBank/DDBJ databases">
        <title>Genomic Encyclopedia of Type Strains, Phase IV (KMG-IV): sequencing the most valuable type-strain genomes for metagenomic binning, comparative biology and taxonomic classification.</title>
        <authorList>
            <person name="Goeker M."/>
        </authorList>
    </citation>
    <scope>NUCLEOTIDE SEQUENCE [LARGE SCALE GENOMIC DNA]</scope>
    <source>
        <strain evidence="1 2">DSM 21769</strain>
    </source>
</reference>
<comment type="caution">
    <text evidence="1">The sequence shown here is derived from an EMBL/GenBank/DDBJ whole genome shotgun (WGS) entry which is preliminary data.</text>
</comment>
<protein>
    <submittedName>
        <fullName evidence="1">Uncharacterized protein</fullName>
    </submittedName>
</protein>
<accession>A0A841PP37</accession>
<dbReference type="AlphaFoldDB" id="A0A841PP37"/>
<keyword evidence="2" id="KW-1185">Reference proteome</keyword>